<gene>
    <name evidence="1" type="ORF">UFOPK4092_00367</name>
</gene>
<accession>A0A6J7PYC3</accession>
<evidence type="ECO:0000313" key="1">
    <source>
        <dbReference type="EMBL" id="CAB5010550.1"/>
    </source>
</evidence>
<dbReference type="InterPro" id="IPR036890">
    <property type="entry name" value="HATPase_C_sf"/>
</dbReference>
<dbReference type="SUPFAM" id="SSF55874">
    <property type="entry name" value="ATPase domain of HSP90 chaperone/DNA topoisomerase II/histidine kinase"/>
    <property type="match status" value="1"/>
</dbReference>
<protein>
    <submittedName>
        <fullName evidence="1">Unannotated protein</fullName>
    </submittedName>
</protein>
<organism evidence="1">
    <name type="scientific">freshwater metagenome</name>
    <dbReference type="NCBI Taxonomy" id="449393"/>
    <lineage>
        <taxon>unclassified sequences</taxon>
        <taxon>metagenomes</taxon>
        <taxon>ecological metagenomes</taxon>
    </lineage>
</organism>
<proteinExistence type="predicted"/>
<dbReference type="AlphaFoldDB" id="A0A6J7PYC3"/>
<name>A0A6J7PYC3_9ZZZZ</name>
<reference evidence="1" key="1">
    <citation type="submission" date="2020-05" db="EMBL/GenBank/DDBJ databases">
        <authorList>
            <person name="Chiriac C."/>
            <person name="Salcher M."/>
            <person name="Ghai R."/>
            <person name="Kavagutti S V."/>
        </authorList>
    </citation>
    <scope>NUCLEOTIDE SEQUENCE</scope>
</reference>
<sequence length="88" mass="9387">MDSTSAAGIHIAALDNGRGLPPEVVPGFGLRDIEAVSEEWKLSSGPGHGALLSVTLSYLPSVTEAPIVERAAKWESWFRKVRSPVETS</sequence>
<dbReference type="EMBL" id="CAFBPJ010000025">
    <property type="protein sequence ID" value="CAB5010550.1"/>
    <property type="molecule type" value="Genomic_DNA"/>
</dbReference>